<feature type="chain" id="PRO_5034817723" description="Secreted protein" evidence="1">
    <location>
        <begin position="25"/>
        <end position="95"/>
    </location>
</feature>
<dbReference type="Proteomes" id="UP000639643">
    <property type="component" value="Unassembled WGS sequence"/>
</dbReference>
<comment type="caution">
    <text evidence="2">The sequence shown here is derived from an EMBL/GenBank/DDBJ whole genome shotgun (WGS) entry which is preliminary data.</text>
</comment>
<sequence>MHHRLNILSILLLSVFMVLGTASARQILHIRQTQEETRTRGMSNKCHLPSRDDQVCPADYNRARGSLPLSIAESLVGRKLTSHLCSAPSTKPRAF</sequence>
<organism evidence="2 3">
    <name type="scientific">Colletotrichum musicola</name>
    <dbReference type="NCBI Taxonomy" id="2175873"/>
    <lineage>
        <taxon>Eukaryota</taxon>
        <taxon>Fungi</taxon>
        <taxon>Dikarya</taxon>
        <taxon>Ascomycota</taxon>
        <taxon>Pezizomycotina</taxon>
        <taxon>Sordariomycetes</taxon>
        <taxon>Hypocreomycetidae</taxon>
        <taxon>Glomerellales</taxon>
        <taxon>Glomerellaceae</taxon>
        <taxon>Colletotrichum</taxon>
        <taxon>Colletotrichum orchidearum species complex</taxon>
    </lineage>
</organism>
<name>A0A8H6U9C0_9PEZI</name>
<dbReference type="OrthoDB" id="4792227at2759"/>
<evidence type="ECO:0008006" key="4">
    <source>
        <dbReference type="Google" id="ProtNLM"/>
    </source>
</evidence>
<feature type="signal peptide" evidence="1">
    <location>
        <begin position="1"/>
        <end position="24"/>
    </location>
</feature>
<evidence type="ECO:0000313" key="2">
    <source>
        <dbReference type="EMBL" id="KAF6844926.1"/>
    </source>
</evidence>
<evidence type="ECO:0000256" key="1">
    <source>
        <dbReference type="SAM" id="SignalP"/>
    </source>
</evidence>
<dbReference type="AlphaFoldDB" id="A0A8H6U9C0"/>
<reference evidence="2" key="1">
    <citation type="journal article" date="2020" name="Phytopathology">
        <title>Genome Sequence Resources of Colletotrichum truncatum, C. plurivorum, C. musicola, and C. sojae: Four Species Pathogenic to Soybean (Glycine max).</title>
        <authorList>
            <person name="Rogerio F."/>
            <person name="Boufleur T.R."/>
            <person name="Ciampi-Guillardi M."/>
            <person name="Sukno S.A."/>
            <person name="Thon M.R."/>
            <person name="Massola Junior N.S."/>
            <person name="Baroncelli R."/>
        </authorList>
    </citation>
    <scope>NUCLEOTIDE SEQUENCE</scope>
    <source>
        <strain evidence="2">LFN0074</strain>
    </source>
</reference>
<dbReference type="EMBL" id="WIGM01000008">
    <property type="protein sequence ID" value="KAF6844926.1"/>
    <property type="molecule type" value="Genomic_DNA"/>
</dbReference>
<evidence type="ECO:0000313" key="3">
    <source>
        <dbReference type="Proteomes" id="UP000639643"/>
    </source>
</evidence>
<keyword evidence="3" id="KW-1185">Reference proteome</keyword>
<proteinExistence type="predicted"/>
<gene>
    <name evidence="2" type="ORF">CMUS01_00592</name>
</gene>
<keyword evidence="1" id="KW-0732">Signal</keyword>
<protein>
    <recommendedName>
        <fullName evidence="4">Secreted protein</fullName>
    </recommendedName>
</protein>
<accession>A0A8H6U9C0</accession>